<evidence type="ECO:0000256" key="5">
    <source>
        <dbReference type="ARBA" id="ARBA00023315"/>
    </source>
</evidence>
<keyword evidence="3" id="KW-0133">Cell shape</keyword>
<sequence length="290" mass="34018">MSFLQTGKWLSFQKSLGRRVFRYEKDGIEANIIRHDLPFRKNYLYIPHGPSGVTQNFIQYLKNLAAAEKSFYVKAEPRDDSVVQLLCQFGFKKSKKELQPSKTVVIDLTKSEEELLGRMHHKTRYNIKVAEKHDFKLVFRKDTDGFWKLLKHTAKNDNFSTHEKSYYEKLCTMPGMNAETVFVEHDGVPIAGAIWLAHGDTAYYLHGGMDRNPKYKPMMAPYYLHWELIKVAKKYGLNNYDFWGIDAKRYPGVTRFKLNWGGQTIEYPGSFDLPVSKFWYLVYKLLRNNK</sequence>
<comment type="similarity">
    <text evidence="1">Belongs to the FemABX family.</text>
</comment>
<comment type="caution">
    <text evidence="7">The sequence shown here is derived from an EMBL/GenBank/DDBJ whole genome shotgun (WGS) entry which is preliminary data.</text>
</comment>
<keyword evidence="4" id="KW-0573">Peptidoglycan synthesis</keyword>
<dbReference type="GO" id="GO:0071555">
    <property type="term" value="P:cell wall organization"/>
    <property type="evidence" value="ECO:0007669"/>
    <property type="project" value="UniProtKB-KW"/>
</dbReference>
<dbReference type="Gene3D" id="3.40.630.30">
    <property type="match status" value="1"/>
</dbReference>
<dbReference type="InterPro" id="IPR003447">
    <property type="entry name" value="FEMABX"/>
</dbReference>
<dbReference type="InterPro" id="IPR050644">
    <property type="entry name" value="PG_Glycine_Bridge_Synth"/>
</dbReference>
<keyword evidence="6" id="KW-0961">Cell wall biogenesis/degradation</keyword>
<keyword evidence="2" id="KW-0808">Transferase</keyword>
<evidence type="ECO:0000256" key="6">
    <source>
        <dbReference type="ARBA" id="ARBA00023316"/>
    </source>
</evidence>
<dbReference type="PROSITE" id="PS51191">
    <property type="entry name" value="FEMABX"/>
    <property type="match status" value="1"/>
</dbReference>
<dbReference type="GO" id="GO:0009252">
    <property type="term" value="P:peptidoglycan biosynthetic process"/>
    <property type="evidence" value="ECO:0007669"/>
    <property type="project" value="UniProtKB-KW"/>
</dbReference>
<gene>
    <name evidence="7" type="ORF">UU38_C0004G0026</name>
</gene>
<name>A0A0G0UIP5_9BACT</name>
<evidence type="ECO:0000256" key="1">
    <source>
        <dbReference type="ARBA" id="ARBA00009943"/>
    </source>
</evidence>
<evidence type="ECO:0000256" key="2">
    <source>
        <dbReference type="ARBA" id="ARBA00022679"/>
    </source>
</evidence>
<dbReference type="GO" id="GO:0016755">
    <property type="term" value="F:aminoacyltransferase activity"/>
    <property type="evidence" value="ECO:0007669"/>
    <property type="project" value="InterPro"/>
</dbReference>
<reference evidence="7 8" key="1">
    <citation type="journal article" date="2015" name="Nature">
        <title>rRNA introns, odd ribosomes, and small enigmatic genomes across a large radiation of phyla.</title>
        <authorList>
            <person name="Brown C.T."/>
            <person name="Hug L.A."/>
            <person name="Thomas B.C."/>
            <person name="Sharon I."/>
            <person name="Castelle C.J."/>
            <person name="Singh A."/>
            <person name="Wilkins M.J."/>
            <person name="Williams K.H."/>
            <person name="Banfield J.F."/>
        </authorList>
    </citation>
    <scope>NUCLEOTIDE SEQUENCE [LARGE SCALE GENOMIC DNA]</scope>
</reference>
<dbReference type="Proteomes" id="UP000033918">
    <property type="component" value="Unassembled WGS sequence"/>
</dbReference>
<organism evidence="7 8">
    <name type="scientific">Candidatus Wolfebacteria bacterium GW2011_GWB1_41_12</name>
    <dbReference type="NCBI Taxonomy" id="1619006"/>
    <lineage>
        <taxon>Bacteria</taxon>
        <taxon>Candidatus Wolfeibacteriota</taxon>
    </lineage>
</organism>
<dbReference type="GO" id="GO:0008360">
    <property type="term" value="P:regulation of cell shape"/>
    <property type="evidence" value="ECO:0007669"/>
    <property type="project" value="UniProtKB-KW"/>
</dbReference>
<evidence type="ECO:0000256" key="4">
    <source>
        <dbReference type="ARBA" id="ARBA00022984"/>
    </source>
</evidence>
<evidence type="ECO:0000256" key="3">
    <source>
        <dbReference type="ARBA" id="ARBA00022960"/>
    </source>
</evidence>
<dbReference type="InterPro" id="IPR016181">
    <property type="entry name" value="Acyl_CoA_acyltransferase"/>
</dbReference>
<dbReference type="PANTHER" id="PTHR36174:SF1">
    <property type="entry name" value="LIPID II:GLYCINE GLYCYLTRANSFERASE"/>
    <property type="match status" value="1"/>
</dbReference>
<dbReference type="SUPFAM" id="SSF55729">
    <property type="entry name" value="Acyl-CoA N-acyltransferases (Nat)"/>
    <property type="match status" value="2"/>
</dbReference>
<protein>
    <submittedName>
        <fullName evidence="7">Protein FemA</fullName>
    </submittedName>
</protein>
<dbReference type="AlphaFoldDB" id="A0A0G0UIP5"/>
<evidence type="ECO:0000313" key="7">
    <source>
        <dbReference type="EMBL" id="KKR88664.1"/>
    </source>
</evidence>
<dbReference type="Pfam" id="PF02388">
    <property type="entry name" value="FemAB"/>
    <property type="match status" value="2"/>
</dbReference>
<proteinExistence type="inferred from homology"/>
<evidence type="ECO:0000313" key="8">
    <source>
        <dbReference type="Proteomes" id="UP000033918"/>
    </source>
</evidence>
<accession>A0A0G0UIP5</accession>
<dbReference type="PANTHER" id="PTHR36174">
    <property type="entry name" value="LIPID II:GLYCINE GLYCYLTRANSFERASE"/>
    <property type="match status" value="1"/>
</dbReference>
<keyword evidence="5" id="KW-0012">Acyltransferase</keyword>
<dbReference type="EMBL" id="LCAK01000004">
    <property type="protein sequence ID" value="KKR88664.1"/>
    <property type="molecule type" value="Genomic_DNA"/>
</dbReference>